<sequence>MQQRLFLNFLIIWIVLSLLSFNAGFVMAENPKTKETKLETEELFPRILGVTFFSQNLKQRKRAVVVLPKHRQQIKQQKRRMLVILHGRGRHELSLIEDKGVRKQLLDSGLFVILPDGDDGWYINSPVRKSDVYEMYLEEVLAVVTQEFQLPTARQQWAIAGWSMGGFGCVNFAARHPDRFIAVSSMIGLLDFPRNGLPKGQSYRVPTARFGSDEAVWKQFNPIERAEKLKGMCVLIVTADKAFDRTMNEHFRERLIELKQPPEWIMLKGRHTFSVVSESIPLMLEFTKRAFQI</sequence>
<name>A0A517W0A3_9PLAN</name>
<dbReference type="InterPro" id="IPR050583">
    <property type="entry name" value="Mycobacterial_A85_antigen"/>
</dbReference>
<organism evidence="1 2">
    <name type="scientific">Gimesia aquarii</name>
    <dbReference type="NCBI Taxonomy" id="2527964"/>
    <lineage>
        <taxon>Bacteria</taxon>
        <taxon>Pseudomonadati</taxon>
        <taxon>Planctomycetota</taxon>
        <taxon>Planctomycetia</taxon>
        <taxon>Planctomycetales</taxon>
        <taxon>Planctomycetaceae</taxon>
        <taxon>Gimesia</taxon>
    </lineage>
</organism>
<dbReference type="PANTHER" id="PTHR48098:SF1">
    <property type="entry name" value="DIACYLGLYCEROL ACYLTRANSFERASE_MYCOLYLTRANSFERASE AG85A"/>
    <property type="match status" value="1"/>
</dbReference>
<gene>
    <name evidence="1" type="ORF">V144x_41850</name>
</gene>
<dbReference type="AlphaFoldDB" id="A0A517W0A3"/>
<dbReference type="Proteomes" id="UP000318704">
    <property type="component" value="Chromosome"/>
</dbReference>
<dbReference type="InterPro" id="IPR029058">
    <property type="entry name" value="AB_hydrolase_fold"/>
</dbReference>
<evidence type="ECO:0000313" key="2">
    <source>
        <dbReference type="Proteomes" id="UP000318704"/>
    </source>
</evidence>
<dbReference type="Gene3D" id="3.40.50.1820">
    <property type="entry name" value="alpha/beta hydrolase"/>
    <property type="match status" value="1"/>
</dbReference>
<protein>
    <submittedName>
        <fullName evidence="1">Esterase</fullName>
    </submittedName>
</protein>
<dbReference type="KEGG" id="gaw:V144x_41850"/>
<evidence type="ECO:0000313" key="1">
    <source>
        <dbReference type="EMBL" id="QDT98678.1"/>
    </source>
</evidence>
<dbReference type="Pfam" id="PF00756">
    <property type="entry name" value="Esterase"/>
    <property type="match status" value="1"/>
</dbReference>
<dbReference type="PANTHER" id="PTHR48098">
    <property type="entry name" value="ENTEROCHELIN ESTERASE-RELATED"/>
    <property type="match status" value="1"/>
</dbReference>
<dbReference type="EMBL" id="CP037920">
    <property type="protein sequence ID" value="QDT98678.1"/>
    <property type="molecule type" value="Genomic_DNA"/>
</dbReference>
<dbReference type="SUPFAM" id="SSF53474">
    <property type="entry name" value="alpha/beta-Hydrolases"/>
    <property type="match status" value="1"/>
</dbReference>
<dbReference type="GO" id="GO:0016747">
    <property type="term" value="F:acyltransferase activity, transferring groups other than amino-acyl groups"/>
    <property type="evidence" value="ECO:0007669"/>
    <property type="project" value="TreeGrafter"/>
</dbReference>
<reference evidence="1 2" key="1">
    <citation type="submission" date="2019-03" db="EMBL/GenBank/DDBJ databases">
        <title>Deep-cultivation of Planctomycetes and their phenomic and genomic characterization uncovers novel biology.</title>
        <authorList>
            <person name="Wiegand S."/>
            <person name="Jogler M."/>
            <person name="Boedeker C."/>
            <person name="Pinto D."/>
            <person name="Vollmers J."/>
            <person name="Rivas-Marin E."/>
            <person name="Kohn T."/>
            <person name="Peeters S.H."/>
            <person name="Heuer A."/>
            <person name="Rast P."/>
            <person name="Oberbeckmann S."/>
            <person name="Bunk B."/>
            <person name="Jeske O."/>
            <person name="Meyerdierks A."/>
            <person name="Storesund J.E."/>
            <person name="Kallscheuer N."/>
            <person name="Luecker S."/>
            <person name="Lage O.M."/>
            <person name="Pohl T."/>
            <person name="Merkel B.J."/>
            <person name="Hornburger P."/>
            <person name="Mueller R.-W."/>
            <person name="Bruemmer F."/>
            <person name="Labrenz M."/>
            <person name="Spormann A.M."/>
            <person name="Op den Camp H."/>
            <person name="Overmann J."/>
            <person name="Amann R."/>
            <person name="Jetten M.S.M."/>
            <person name="Mascher T."/>
            <person name="Medema M.H."/>
            <person name="Devos D.P."/>
            <person name="Kaster A.-K."/>
            <person name="Ovreas L."/>
            <person name="Rohde M."/>
            <person name="Galperin M.Y."/>
            <person name="Jogler C."/>
        </authorList>
    </citation>
    <scope>NUCLEOTIDE SEQUENCE [LARGE SCALE GENOMIC DNA]</scope>
    <source>
        <strain evidence="1 2">V144</strain>
    </source>
</reference>
<dbReference type="RefSeq" id="WP_144987541.1">
    <property type="nucleotide sequence ID" value="NZ_CP037920.1"/>
</dbReference>
<accession>A0A517W0A3</accession>
<proteinExistence type="predicted"/>
<dbReference type="InterPro" id="IPR000801">
    <property type="entry name" value="Esterase-like"/>
</dbReference>